<evidence type="ECO:0000256" key="1">
    <source>
        <dbReference type="ARBA" id="ARBA00023002"/>
    </source>
</evidence>
<proteinExistence type="predicted"/>
<reference evidence="4" key="1">
    <citation type="submission" date="2018-05" db="EMBL/GenBank/DDBJ databases">
        <authorList>
            <person name="Lanie J.A."/>
            <person name="Ng W.-L."/>
            <person name="Kazmierczak K.M."/>
            <person name="Andrzejewski T.M."/>
            <person name="Davidsen T.M."/>
            <person name="Wayne K.J."/>
            <person name="Tettelin H."/>
            <person name="Glass J.I."/>
            <person name="Rusch D."/>
            <person name="Podicherti R."/>
            <person name="Tsui H.-C.T."/>
            <person name="Winkler M.E."/>
        </authorList>
    </citation>
    <scope>NUCLEOTIDE SEQUENCE</scope>
</reference>
<dbReference type="GO" id="GO:0016491">
    <property type="term" value="F:oxidoreductase activity"/>
    <property type="evidence" value="ECO:0007669"/>
    <property type="project" value="UniProtKB-KW"/>
</dbReference>
<keyword evidence="1" id="KW-0560">Oxidoreductase</keyword>
<evidence type="ECO:0000313" key="4">
    <source>
        <dbReference type="EMBL" id="SVB37251.1"/>
    </source>
</evidence>
<protein>
    <recommendedName>
        <fullName evidence="3">D-isomer specific 2-hydroxyacid dehydrogenase NAD-binding domain-containing protein</fullName>
    </recommendedName>
</protein>
<keyword evidence="2" id="KW-0520">NAD</keyword>
<gene>
    <name evidence="4" type="ORF">METZ01_LOCUS190105</name>
</gene>
<dbReference type="InterPro" id="IPR036291">
    <property type="entry name" value="NAD(P)-bd_dom_sf"/>
</dbReference>
<feature type="domain" description="D-isomer specific 2-hydroxyacid dehydrogenase NAD-binding" evidence="3">
    <location>
        <begin position="124"/>
        <end position="318"/>
    </location>
</feature>
<dbReference type="PROSITE" id="PS00671">
    <property type="entry name" value="D_2_HYDROXYACID_DH_3"/>
    <property type="match status" value="1"/>
</dbReference>
<accession>A0A382DHU0</accession>
<dbReference type="GO" id="GO:0051287">
    <property type="term" value="F:NAD binding"/>
    <property type="evidence" value="ECO:0007669"/>
    <property type="project" value="InterPro"/>
</dbReference>
<dbReference type="InterPro" id="IPR006140">
    <property type="entry name" value="D-isomer_DH_NAD-bd"/>
</dbReference>
<sequence>MMPRAVLDMTDRRLVWAMPDWVPQELEEALPGGWELVVIDEETDGSGDGITRVAPSVLAAVAEAELYFGFGIPAELLEAGPGLKWVHSGAAGVGKSLSPRMLESPVIFTNSACVHAPPIAETVLGMILFFFRGLDFAVEGQGRGEWLVDRFYAADAPIRELPESTIGILGFGGIGSEVARRVSSLGAHVIALKRRIPKGAQHDLEPVSGGGSLSSDIELLHGRKGFERLLCESDVLVLTAPLTPETRDIMDGEAISKMKEGAILINVARGKLVDEEALVKALQGGWLRGAGLDVFSEEPLPPGHPLWELKNVILTPHASAVTRGFWRRETDLIVGNMARFFDGAPLEEWENVVDKRAGY</sequence>
<dbReference type="Pfam" id="PF02826">
    <property type="entry name" value="2-Hacid_dh_C"/>
    <property type="match status" value="1"/>
</dbReference>
<dbReference type="EMBL" id="UINC01039169">
    <property type="protein sequence ID" value="SVB37251.1"/>
    <property type="molecule type" value="Genomic_DNA"/>
</dbReference>
<dbReference type="PANTHER" id="PTHR43333:SF1">
    <property type="entry name" value="D-ISOMER SPECIFIC 2-HYDROXYACID DEHYDROGENASE NAD-BINDING DOMAIN-CONTAINING PROTEIN"/>
    <property type="match status" value="1"/>
</dbReference>
<dbReference type="InterPro" id="IPR029753">
    <property type="entry name" value="D-isomer_DH_CS"/>
</dbReference>
<dbReference type="SUPFAM" id="SSF52283">
    <property type="entry name" value="Formate/glycerate dehydrogenase catalytic domain-like"/>
    <property type="match status" value="1"/>
</dbReference>
<dbReference type="AlphaFoldDB" id="A0A382DHU0"/>
<evidence type="ECO:0000259" key="3">
    <source>
        <dbReference type="Pfam" id="PF02826"/>
    </source>
</evidence>
<name>A0A382DHU0_9ZZZZ</name>
<dbReference type="PANTHER" id="PTHR43333">
    <property type="entry name" value="2-HACID_DH_C DOMAIN-CONTAINING PROTEIN"/>
    <property type="match status" value="1"/>
</dbReference>
<dbReference type="CDD" id="cd05300">
    <property type="entry name" value="2-Hacid_dh_1"/>
    <property type="match status" value="1"/>
</dbReference>
<dbReference type="Gene3D" id="3.40.50.720">
    <property type="entry name" value="NAD(P)-binding Rossmann-like Domain"/>
    <property type="match status" value="2"/>
</dbReference>
<evidence type="ECO:0000256" key="2">
    <source>
        <dbReference type="ARBA" id="ARBA00023027"/>
    </source>
</evidence>
<dbReference type="SUPFAM" id="SSF51735">
    <property type="entry name" value="NAD(P)-binding Rossmann-fold domains"/>
    <property type="match status" value="1"/>
</dbReference>
<organism evidence="4">
    <name type="scientific">marine metagenome</name>
    <dbReference type="NCBI Taxonomy" id="408172"/>
    <lineage>
        <taxon>unclassified sequences</taxon>
        <taxon>metagenomes</taxon>
        <taxon>ecological metagenomes</taxon>
    </lineage>
</organism>